<keyword evidence="3" id="KW-0540">Nuclease</keyword>
<dbReference type="InterPro" id="IPR014721">
    <property type="entry name" value="Ribsml_uS5_D2-typ_fold_subgr"/>
</dbReference>
<keyword evidence="11" id="KW-1185">Reference proteome</keyword>
<dbReference type="NCBIfam" id="TIGR00188">
    <property type="entry name" value="rnpA"/>
    <property type="match status" value="1"/>
</dbReference>
<evidence type="ECO:0000256" key="1">
    <source>
        <dbReference type="ARBA" id="ARBA00002663"/>
    </source>
</evidence>
<evidence type="ECO:0000256" key="6">
    <source>
        <dbReference type="ARBA" id="ARBA00022884"/>
    </source>
</evidence>
<evidence type="ECO:0000256" key="7">
    <source>
        <dbReference type="NCBIfam" id="TIGR00188"/>
    </source>
</evidence>
<dbReference type="InterPro" id="IPR020539">
    <property type="entry name" value="RNase_P_CS"/>
</dbReference>
<accession>A0A5S9MWC2</accession>
<reference evidence="10 11" key="1">
    <citation type="submission" date="2019-11" db="EMBL/GenBank/DDBJ databases">
        <authorList>
            <person name="Holert J."/>
        </authorList>
    </citation>
    <scope>NUCLEOTIDE SEQUENCE [LARGE SCALE GENOMIC DNA]</scope>
    <source>
        <strain evidence="8">BC5_2</strain>
        <strain evidence="9">SB11_3</strain>
    </source>
</reference>
<evidence type="ECO:0000256" key="3">
    <source>
        <dbReference type="ARBA" id="ARBA00022722"/>
    </source>
</evidence>
<evidence type="ECO:0000256" key="2">
    <source>
        <dbReference type="ARBA" id="ARBA00022694"/>
    </source>
</evidence>
<gene>
    <name evidence="8" type="primary">rnpA</name>
    <name evidence="8" type="ORF">DPBNPPHM_00561</name>
    <name evidence="9" type="ORF">OPDIPICF_01899</name>
</gene>
<sequence>MAKKNVRYAVQRNRIKRIIRESFRLHQHELPPIDVIVLARRGLDDFTNAQLHAEFEQAWQRVTKKFNQSQRD</sequence>
<dbReference type="InterPro" id="IPR000100">
    <property type="entry name" value="RNase_P"/>
</dbReference>
<dbReference type="PANTHER" id="PTHR33992:SF1">
    <property type="entry name" value="RIBONUCLEASE P PROTEIN COMPONENT"/>
    <property type="match status" value="1"/>
</dbReference>
<evidence type="ECO:0000256" key="4">
    <source>
        <dbReference type="ARBA" id="ARBA00022759"/>
    </source>
</evidence>
<dbReference type="EC" id="3.1.26.5" evidence="7"/>
<name>A0A5S9MWC2_9GAMM</name>
<dbReference type="Proteomes" id="UP000434580">
    <property type="component" value="Unassembled WGS sequence"/>
</dbReference>
<evidence type="ECO:0000313" key="10">
    <source>
        <dbReference type="Proteomes" id="UP000434580"/>
    </source>
</evidence>
<keyword evidence="4" id="KW-0255">Endonuclease</keyword>
<evidence type="ECO:0000313" key="8">
    <source>
        <dbReference type="EMBL" id="CAA0083222.1"/>
    </source>
</evidence>
<comment type="function">
    <text evidence="1">RNaseP catalyzes the removal of the 5'-leader sequence from pre-tRNA to produce the mature 5'-terminus. It can also cleave other RNA substrates such as 4.5S RNA. The protein component plays an auxiliary but essential role in vivo by binding to the 5'-leader sequence and broadening the substrate specificity of the ribozyme.</text>
</comment>
<keyword evidence="2" id="KW-0819">tRNA processing</keyword>
<dbReference type="GO" id="GO:0004526">
    <property type="term" value="F:ribonuclease P activity"/>
    <property type="evidence" value="ECO:0007669"/>
    <property type="project" value="UniProtKB-UniRule"/>
</dbReference>
<dbReference type="Proteomes" id="UP000441399">
    <property type="component" value="Unassembled WGS sequence"/>
</dbReference>
<dbReference type="GO" id="GO:0030677">
    <property type="term" value="C:ribonuclease P complex"/>
    <property type="evidence" value="ECO:0007669"/>
    <property type="project" value="TreeGrafter"/>
</dbReference>
<dbReference type="GO" id="GO:0042781">
    <property type="term" value="F:3'-tRNA processing endoribonuclease activity"/>
    <property type="evidence" value="ECO:0007669"/>
    <property type="project" value="TreeGrafter"/>
</dbReference>
<dbReference type="PROSITE" id="PS00648">
    <property type="entry name" value="RIBONUCLEASE_P"/>
    <property type="match status" value="1"/>
</dbReference>
<dbReference type="PANTHER" id="PTHR33992">
    <property type="entry name" value="RIBONUCLEASE P PROTEIN COMPONENT"/>
    <property type="match status" value="1"/>
</dbReference>
<proteinExistence type="predicted"/>
<keyword evidence="6" id="KW-0694">RNA-binding</keyword>
<dbReference type="AlphaFoldDB" id="A0A5S9MWC2"/>
<protein>
    <recommendedName>
        <fullName evidence="7">Ribonuclease P protein component</fullName>
        <ecNumber evidence="7">3.1.26.5</ecNumber>
    </recommendedName>
</protein>
<dbReference type="GO" id="GO:0000049">
    <property type="term" value="F:tRNA binding"/>
    <property type="evidence" value="ECO:0007669"/>
    <property type="project" value="InterPro"/>
</dbReference>
<dbReference type="SUPFAM" id="SSF54211">
    <property type="entry name" value="Ribosomal protein S5 domain 2-like"/>
    <property type="match status" value="1"/>
</dbReference>
<organism evidence="8 10">
    <name type="scientific">BD1-7 clade bacterium</name>
    <dbReference type="NCBI Taxonomy" id="2029982"/>
    <lineage>
        <taxon>Bacteria</taxon>
        <taxon>Pseudomonadati</taxon>
        <taxon>Pseudomonadota</taxon>
        <taxon>Gammaproteobacteria</taxon>
        <taxon>Cellvibrionales</taxon>
        <taxon>Spongiibacteraceae</taxon>
        <taxon>BD1-7 clade</taxon>
    </lineage>
</organism>
<keyword evidence="5 8" id="KW-0378">Hydrolase</keyword>
<dbReference type="EMBL" id="CACSII010000001">
    <property type="protein sequence ID" value="CAA0083222.1"/>
    <property type="molecule type" value="Genomic_DNA"/>
</dbReference>
<evidence type="ECO:0000313" key="11">
    <source>
        <dbReference type="Proteomes" id="UP000441399"/>
    </source>
</evidence>
<dbReference type="Gene3D" id="3.30.230.10">
    <property type="match status" value="1"/>
</dbReference>
<dbReference type="EMBL" id="CACSIO010000023">
    <property type="protein sequence ID" value="CAA0116675.1"/>
    <property type="molecule type" value="Genomic_DNA"/>
</dbReference>
<dbReference type="Pfam" id="PF00825">
    <property type="entry name" value="Ribonuclease_P"/>
    <property type="match status" value="1"/>
</dbReference>
<dbReference type="InterPro" id="IPR020568">
    <property type="entry name" value="Ribosomal_Su5_D2-typ_SF"/>
</dbReference>
<evidence type="ECO:0000256" key="5">
    <source>
        <dbReference type="ARBA" id="ARBA00022801"/>
    </source>
</evidence>
<evidence type="ECO:0000313" key="9">
    <source>
        <dbReference type="EMBL" id="CAA0116675.1"/>
    </source>
</evidence>